<evidence type="ECO:0000256" key="1">
    <source>
        <dbReference type="ARBA" id="ARBA00023002"/>
    </source>
</evidence>
<dbReference type="RefSeq" id="WP_192750804.1">
    <property type="nucleotide sequence ID" value="NZ_BAABJL010000109.1"/>
</dbReference>
<protein>
    <submittedName>
        <fullName evidence="3">Aryl-alcohol dehydrogenase-like predicted oxidoreductase</fullName>
    </submittedName>
</protein>
<dbReference type="Gene3D" id="3.20.20.100">
    <property type="entry name" value="NADP-dependent oxidoreductase domain"/>
    <property type="match status" value="1"/>
</dbReference>
<dbReference type="InterPro" id="IPR050523">
    <property type="entry name" value="AKR_Detox_Biosynth"/>
</dbReference>
<evidence type="ECO:0000313" key="3">
    <source>
        <dbReference type="EMBL" id="MBE1606723.1"/>
    </source>
</evidence>
<dbReference type="PANTHER" id="PTHR43364">
    <property type="entry name" value="NADH-SPECIFIC METHYLGLYOXAL REDUCTASE-RELATED"/>
    <property type="match status" value="1"/>
</dbReference>
<dbReference type="GO" id="GO:0016491">
    <property type="term" value="F:oxidoreductase activity"/>
    <property type="evidence" value="ECO:0007669"/>
    <property type="project" value="UniProtKB-KW"/>
</dbReference>
<sequence>MTEETLPTTRRRLGANGPEVSAVGFGCWAIGGPHTRDGEPIGWGEVDDDESVAAIHAALDEGVTFFDTADVYGCGHSERVLARALRGRRDGVVVATKFGFTYDEERRESPGTDGSPEYVRTACEASLRRLETDTIDLLQFHLGGHDLTAAEDVLAALEDLVTEGKIRSFGWSTDDPTRAALFARSPHCAAIQQSFNVLSGNTETLAVCEANGLASIVRGPLGMGLLSGKMDRSTKFGSDDVRHGWDFDGAEAKKLAAVDQVRDILAANGRTLAQGALCWLLARSPAFVPIPGVRTVAQARENFAALRHGPLSAAEMAQVDEALAVLPA</sequence>
<dbReference type="Pfam" id="PF00248">
    <property type="entry name" value="Aldo_ket_red"/>
    <property type="match status" value="1"/>
</dbReference>
<organism evidence="3 4">
    <name type="scientific">Actinopolymorpha pittospori</name>
    <dbReference type="NCBI Taxonomy" id="648752"/>
    <lineage>
        <taxon>Bacteria</taxon>
        <taxon>Bacillati</taxon>
        <taxon>Actinomycetota</taxon>
        <taxon>Actinomycetes</taxon>
        <taxon>Propionibacteriales</taxon>
        <taxon>Actinopolymorphaceae</taxon>
        <taxon>Actinopolymorpha</taxon>
    </lineage>
</organism>
<keyword evidence="1" id="KW-0560">Oxidoreductase</keyword>
<name>A0A927RKH4_9ACTN</name>
<keyword evidence="4" id="KW-1185">Reference proteome</keyword>
<dbReference type="InterPro" id="IPR036812">
    <property type="entry name" value="NAD(P)_OxRdtase_dom_sf"/>
</dbReference>
<accession>A0A927RKH4</accession>
<feature type="domain" description="NADP-dependent oxidoreductase" evidence="2">
    <location>
        <begin position="23"/>
        <end position="323"/>
    </location>
</feature>
<reference evidence="3" key="1">
    <citation type="submission" date="2020-10" db="EMBL/GenBank/DDBJ databases">
        <title>Sequencing the genomes of 1000 actinobacteria strains.</title>
        <authorList>
            <person name="Klenk H.-P."/>
        </authorList>
    </citation>
    <scope>NUCLEOTIDE SEQUENCE</scope>
    <source>
        <strain evidence="3">DSM 45354</strain>
    </source>
</reference>
<gene>
    <name evidence="3" type="ORF">HEB94_003571</name>
</gene>
<dbReference type="InterPro" id="IPR023210">
    <property type="entry name" value="NADP_OxRdtase_dom"/>
</dbReference>
<dbReference type="PANTHER" id="PTHR43364:SF4">
    <property type="entry name" value="NAD(P)-LINKED OXIDOREDUCTASE SUPERFAMILY PROTEIN"/>
    <property type="match status" value="1"/>
</dbReference>
<dbReference type="EMBL" id="JADBEM010000001">
    <property type="protein sequence ID" value="MBE1606723.1"/>
    <property type="molecule type" value="Genomic_DNA"/>
</dbReference>
<evidence type="ECO:0000259" key="2">
    <source>
        <dbReference type="Pfam" id="PF00248"/>
    </source>
</evidence>
<dbReference type="Proteomes" id="UP000638648">
    <property type="component" value="Unassembled WGS sequence"/>
</dbReference>
<dbReference type="GO" id="GO:0005829">
    <property type="term" value="C:cytosol"/>
    <property type="evidence" value="ECO:0007669"/>
    <property type="project" value="TreeGrafter"/>
</dbReference>
<comment type="caution">
    <text evidence="3">The sequence shown here is derived from an EMBL/GenBank/DDBJ whole genome shotgun (WGS) entry which is preliminary data.</text>
</comment>
<evidence type="ECO:0000313" key="4">
    <source>
        <dbReference type="Proteomes" id="UP000638648"/>
    </source>
</evidence>
<proteinExistence type="predicted"/>
<dbReference type="SUPFAM" id="SSF51430">
    <property type="entry name" value="NAD(P)-linked oxidoreductase"/>
    <property type="match status" value="1"/>
</dbReference>
<dbReference type="AlphaFoldDB" id="A0A927RKH4"/>